<organism evidence="3 4">
    <name type="scientific">Coniochaeta hoffmannii</name>
    <dbReference type="NCBI Taxonomy" id="91930"/>
    <lineage>
        <taxon>Eukaryota</taxon>
        <taxon>Fungi</taxon>
        <taxon>Dikarya</taxon>
        <taxon>Ascomycota</taxon>
        <taxon>Pezizomycotina</taxon>
        <taxon>Sordariomycetes</taxon>
        <taxon>Sordariomycetidae</taxon>
        <taxon>Coniochaetales</taxon>
        <taxon>Coniochaetaceae</taxon>
        <taxon>Coniochaeta</taxon>
    </lineage>
</organism>
<dbReference type="AlphaFoldDB" id="A0AA38RUS0"/>
<evidence type="ECO:0000313" key="3">
    <source>
        <dbReference type="EMBL" id="KAJ9150990.1"/>
    </source>
</evidence>
<gene>
    <name evidence="3" type="ORF">NKR19_g5125</name>
</gene>
<feature type="transmembrane region" description="Helical" evidence="1">
    <location>
        <begin position="192"/>
        <end position="209"/>
    </location>
</feature>
<protein>
    <submittedName>
        <fullName evidence="3">6-phosphogluconate dehydrogenase C-terminal domain-like protein</fullName>
    </submittedName>
</protein>
<proteinExistence type="predicted"/>
<keyword evidence="1" id="KW-0472">Membrane</keyword>
<sequence>MTTKRDKILIIGAGHAGCGMAVDFEDRKAGATLLWAAEGHDRVFQKIARQGCLPSYLDLNGTFEPELSKDLDYGFSRAWLAIVTTPATGQDGIIAMIAKLVDEKNIDGSETLLMFNSGRLISPIAWQRLKDAGFKNILETCKSPYSSRVEELDDGTVRVRLNAYKHRLHIAGLHPISLYDRTRLNRIFRMKVIYVSNILKLFLLGQYFIHIGTVLSNLSPIENKEPKKFYSGLMSPAVCKLSEHAHQLTLDVASKLGFTGMETMLEAFKKDYGSDAADLGSFVRDCPELNRRPGLPSSMKDRQLDEDVLYYAVPVVSIAEALHVGGTHLDMVKGWIASASALNGKDYRAEGRDLGDFGLSGNARREQILEVFSARED</sequence>
<dbReference type="InterPro" id="IPR008927">
    <property type="entry name" value="6-PGluconate_DH-like_C_sf"/>
</dbReference>
<comment type="caution">
    <text evidence="3">The sequence shown here is derived from an EMBL/GenBank/DDBJ whole genome shotgun (WGS) entry which is preliminary data.</text>
</comment>
<evidence type="ECO:0000259" key="2">
    <source>
        <dbReference type="Pfam" id="PF02317"/>
    </source>
</evidence>
<dbReference type="InterPro" id="IPR013328">
    <property type="entry name" value="6PGD_dom2"/>
</dbReference>
<keyword evidence="1" id="KW-1133">Transmembrane helix</keyword>
<keyword evidence="4" id="KW-1185">Reference proteome</keyword>
<dbReference type="GO" id="GO:0016491">
    <property type="term" value="F:oxidoreductase activity"/>
    <property type="evidence" value="ECO:0007669"/>
    <property type="project" value="InterPro"/>
</dbReference>
<keyword evidence="1" id="KW-0812">Transmembrane</keyword>
<dbReference type="Proteomes" id="UP001174691">
    <property type="component" value="Unassembled WGS sequence"/>
</dbReference>
<dbReference type="SUPFAM" id="SSF48179">
    <property type="entry name" value="6-phosphogluconate dehydrogenase C-terminal domain-like"/>
    <property type="match status" value="1"/>
</dbReference>
<evidence type="ECO:0000256" key="1">
    <source>
        <dbReference type="SAM" id="Phobius"/>
    </source>
</evidence>
<dbReference type="Gene3D" id="3.40.50.720">
    <property type="entry name" value="NAD(P)-binding Rossmann-like Domain"/>
    <property type="match status" value="1"/>
</dbReference>
<evidence type="ECO:0000313" key="4">
    <source>
        <dbReference type="Proteomes" id="UP001174691"/>
    </source>
</evidence>
<name>A0AA38RUS0_9PEZI</name>
<accession>A0AA38RUS0</accession>
<reference evidence="3" key="1">
    <citation type="submission" date="2022-07" db="EMBL/GenBank/DDBJ databases">
        <title>Fungi with potential for degradation of polypropylene.</title>
        <authorList>
            <person name="Gostincar C."/>
        </authorList>
    </citation>
    <scope>NUCLEOTIDE SEQUENCE</scope>
    <source>
        <strain evidence="3">EXF-13287</strain>
    </source>
</reference>
<dbReference type="Gene3D" id="1.10.1040.10">
    <property type="entry name" value="N-(1-d-carboxylethyl)-l-norvaline Dehydrogenase, domain 2"/>
    <property type="match status" value="1"/>
</dbReference>
<dbReference type="EMBL" id="JANBVN010000068">
    <property type="protein sequence ID" value="KAJ9150990.1"/>
    <property type="molecule type" value="Genomic_DNA"/>
</dbReference>
<feature type="domain" description="Opine dehydrogenase" evidence="2">
    <location>
        <begin position="197"/>
        <end position="329"/>
    </location>
</feature>
<dbReference type="Pfam" id="PF02317">
    <property type="entry name" value="Octopine_DH"/>
    <property type="match status" value="1"/>
</dbReference>
<dbReference type="InterPro" id="IPR003421">
    <property type="entry name" value="Opine_DH"/>
</dbReference>